<evidence type="ECO:0000256" key="3">
    <source>
        <dbReference type="ARBA" id="ARBA00022692"/>
    </source>
</evidence>
<dbReference type="PANTHER" id="PTHR33885">
    <property type="entry name" value="PHAGE SHOCK PROTEIN C"/>
    <property type="match status" value="1"/>
</dbReference>
<keyword evidence="2" id="KW-1003">Cell membrane</keyword>
<keyword evidence="5 6" id="KW-0472">Membrane</keyword>
<keyword evidence="4 6" id="KW-1133">Transmembrane helix</keyword>
<evidence type="ECO:0000256" key="2">
    <source>
        <dbReference type="ARBA" id="ARBA00022475"/>
    </source>
</evidence>
<evidence type="ECO:0000256" key="4">
    <source>
        <dbReference type="ARBA" id="ARBA00022989"/>
    </source>
</evidence>
<proteinExistence type="predicted"/>
<reference evidence="8" key="1">
    <citation type="submission" date="2019-03" db="EMBL/GenBank/DDBJ databases">
        <authorList>
            <person name="Hao L."/>
        </authorList>
    </citation>
    <scope>NUCLEOTIDE SEQUENCE</scope>
</reference>
<dbReference type="GO" id="GO:0005886">
    <property type="term" value="C:plasma membrane"/>
    <property type="evidence" value="ECO:0007669"/>
    <property type="project" value="UniProtKB-SubCell"/>
</dbReference>
<sequence>MKKPLARSRNNSMIAGICGGFAEFVGWDPTLVRLLYVLISIFSAAFPGILFYILAWLIIPKESGN</sequence>
<dbReference type="InterPro" id="IPR007168">
    <property type="entry name" value="Phageshock_PspC_N"/>
</dbReference>
<dbReference type="PANTHER" id="PTHR33885:SF3">
    <property type="entry name" value="PHAGE SHOCK PROTEIN C"/>
    <property type="match status" value="1"/>
</dbReference>
<evidence type="ECO:0000256" key="5">
    <source>
        <dbReference type="ARBA" id="ARBA00023136"/>
    </source>
</evidence>
<evidence type="ECO:0000256" key="6">
    <source>
        <dbReference type="SAM" id="Phobius"/>
    </source>
</evidence>
<keyword evidence="3 6" id="KW-0812">Transmembrane</keyword>
<organism evidence="8">
    <name type="scientific">anaerobic digester metagenome</name>
    <dbReference type="NCBI Taxonomy" id="1263854"/>
    <lineage>
        <taxon>unclassified sequences</taxon>
        <taxon>metagenomes</taxon>
        <taxon>ecological metagenomes</taxon>
    </lineage>
</organism>
<gene>
    <name evidence="8" type="primary">yvlC</name>
    <name evidence="8" type="ORF">SCFA_1590004</name>
</gene>
<dbReference type="Pfam" id="PF04024">
    <property type="entry name" value="PspC"/>
    <property type="match status" value="1"/>
</dbReference>
<comment type="subcellular location">
    <subcellularLocation>
        <location evidence="1">Cell membrane</location>
        <topology evidence="1">Single-pass membrane protein</topology>
    </subcellularLocation>
</comment>
<feature type="domain" description="Phage shock protein PspC N-terminal" evidence="7">
    <location>
        <begin position="3"/>
        <end position="62"/>
    </location>
</feature>
<evidence type="ECO:0000256" key="1">
    <source>
        <dbReference type="ARBA" id="ARBA00004162"/>
    </source>
</evidence>
<accession>A0A485LVA9</accession>
<name>A0A485LVA9_9ZZZZ</name>
<feature type="transmembrane region" description="Helical" evidence="6">
    <location>
        <begin position="34"/>
        <end position="59"/>
    </location>
</feature>
<dbReference type="InterPro" id="IPR052027">
    <property type="entry name" value="PspC"/>
</dbReference>
<evidence type="ECO:0000313" key="8">
    <source>
        <dbReference type="EMBL" id="VFU12191.1"/>
    </source>
</evidence>
<protein>
    <submittedName>
        <fullName evidence="8">Uncharacterized membrane protein YvlC</fullName>
    </submittedName>
</protein>
<dbReference type="EMBL" id="CAADRN010000067">
    <property type="protein sequence ID" value="VFU12191.1"/>
    <property type="molecule type" value="Genomic_DNA"/>
</dbReference>
<evidence type="ECO:0000259" key="7">
    <source>
        <dbReference type="Pfam" id="PF04024"/>
    </source>
</evidence>
<dbReference type="AlphaFoldDB" id="A0A485LVA9"/>